<name>A0ABN6L4M0_9BACT</name>
<dbReference type="InterPro" id="IPR027791">
    <property type="entry name" value="Galactosyl_T_C"/>
</dbReference>
<feature type="domain" description="Glycosyltransferase 2-like" evidence="2">
    <location>
        <begin position="4"/>
        <end position="107"/>
    </location>
</feature>
<evidence type="ECO:0000259" key="2">
    <source>
        <dbReference type="Pfam" id="PF00535"/>
    </source>
</evidence>
<proteinExistence type="predicted"/>
<reference evidence="4 5" key="1">
    <citation type="submission" date="2021-12" db="EMBL/GenBank/DDBJ databases">
        <title>Genome sequencing of bacteria with rrn-lacking chromosome and rrn-plasmid.</title>
        <authorList>
            <person name="Anda M."/>
            <person name="Iwasaki W."/>
        </authorList>
    </citation>
    <scope>NUCLEOTIDE SEQUENCE [LARGE SCALE GENOMIC DNA]</scope>
    <source>
        <strain evidence="4 5">NBRC 101262</strain>
    </source>
</reference>
<dbReference type="PANTHER" id="PTHR43685">
    <property type="entry name" value="GLYCOSYLTRANSFERASE"/>
    <property type="match status" value="1"/>
</dbReference>
<dbReference type="EMBL" id="AP025292">
    <property type="protein sequence ID" value="BDC98059.1"/>
    <property type="molecule type" value="Genomic_DNA"/>
</dbReference>
<feature type="domain" description="Galactosyltransferase C-terminal" evidence="3">
    <location>
        <begin position="174"/>
        <end position="235"/>
    </location>
</feature>
<dbReference type="Proteomes" id="UP001354989">
    <property type="component" value="Chromosome"/>
</dbReference>
<evidence type="ECO:0000313" key="4">
    <source>
        <dbReference type="EMBL" id="BDC98059.1"/>
    </source>
</evidence>
<dbReference type="InterPro" id="IPR029044">
    <property type="entry name" value="Nucleotide-diphossugar_trans"/>
</dbReference>
<keyword evidence="1" id="KW-0808">Transferase</keyword>
<organism evidence="4 5">
    <name type="scientific">Persicobacter psychrovividus</name>
    <dbReference type="NCBI Taxonomy" id="387638"/>
    <lineage>
        <taxon>Bacteria</taxon>
        <taxon>Pseudomonadati</taxon>
        <taxon>Bacteroidota</taxon>
        <taxon>Cytophagia</taxon>
        <taxon>Cytophagales</taxon>
        <taxon>Persicobacteraceae</taxon>
        <taxon>Persicobacter</taxon>
    </lineage>
</organism>
<dbReference type="PANTHER" id="PTHR43685:SF3">
    <property type="entry name" value="SLR2126 PROTEIN"/>
    <property type="match status" value="1"/>
</dbReference>
<dbReference type="Gene3D" id="3.90.550.10">
    <property type="entry name" value="Spore Coat Polysaccharide Biosynthesis Protein SpsA, Chain A"/>
    <property type="match status" value="1"/>
</dbReference>
<gene>
    <name evidence="4" type="ORF">PEPS_03400</name>
</gene>
<dbReference type="SUPFAM" id="SSF53448">
    <property type="entry name" value="Nucleotide-diphospho-sugar transferases"/>
    <property type="match status" value="1"/>
</dbReference>
<evidence type="ECO:0000259" key="3">
    <source>
        <dbReference type="Pfam" id="PF02709"/>
    </source>
</evidence>
<evidence type="ECO:0000256" key="1">
    <source>
        <dbReference type="ARBA" id="ARBA00022679"/>
    </source>
</evidence>
<protein>
    <recommendedName>
        <fullName evidence="6">Glycosyltransferase</fullName>
    </recommendedName>
</protein>
<dbReference type="InterPro" id="IPR050834">
    <property type="entry name" value="Glycosyltransf_2"/>
</dbReference>
<sequence length="269" mass="30805">MKASVIVSFYNNVAWLKLVLAGFSRQSEQDFEVIIADDGSRAEVVREVKGMCNDHIRHLWHEDLGWRKNSILNKAIRSSKADFLIFIDGDCIPHQHFVRDHLAAKKAGIVNAGRRVMLSLTLTEKLSAESILEGQLNQLLMPLFKATLRGEKVLLSKHFRLQKRGLRKLLRVKSGGLKGCNWSVLKQDIERINGFDERYQNPTIGEDDDLEYRFGLLGIAVIRLRFSGILYHCHHALLSRVQPENKRLFQSVKEQKEPFTPYGLEKTTA</sequence>
<evidence type="ECO:0000313" key="5">
    <source>
        <dbReference type="Proteomes" id="UP001354989"/>
    </source>
</evidence>
<dbReference type="Pfam" id="PF00535">
    <property type="entry name" value="Glycos_transf_2"/>
    <property type="match status" value="1"/>
</dbReference>
<dbReference type="InterPro" id="IPR001173">
    <property type="entry name" value="Glyco_trans_2-like"/>
</dbReference>
<keyword evidence="5" id="KW-1185">Reference proteome</keyword>
<dbReference type="RefSeq" id="WP_338397475.1">
    <property type="nucleotide sequence ID" value="NZ_AP025292.1"/>
</dbReference>
<dbReference type="Pfam" id="PF02709">
    <property type="entry name" value="Glyco_transf_7C"/>
    <property type="match status" value="1"/>
</dbReference>
<accession>A0ABN6L4M0</accession>
<evidence type="ECO:0008006" key="6">
    <source>
        <dbReference type="Google" id="ProtNLM"/>
    </source>
</evidence>